<feature type="binding site" evidence="13">
    <location>
        <position position="171"/>
    </location>
    <ligand>
        <name>Zn(2+)</name>
        <dbReference type="ChEBI" id="CHEBI:29105"/>
    </ligand>
</feature>
<keyword evidence="14" id="KW-0408">Iron</keyword>
<keyword evidence="8 13" id="KW-0479">Metal-binding</keyword>
<comment type="cofactor">
    <cofactor evidence="13">
        <name>Zn(2+)</name>
        <dbReference type="ChEBI" id="CHEBI:29105"/>
    </cofactor>
    <text evidence="13">Binds 1 zinc ion per subunit.</text>
</comment>
<dbReference type="EMBL" id="ML178827">
    <property type="protein sequence ID" value="TFL00755.1"/>
    <property type="molecule type" value="Genomic_DNA"/>
</dbReference>
<evidence type="ECO:0000256" key="2">
    <source>
        <dbReference type="ARBA" id="ARBA00004947"/>
    </source>
</evidence>
<evidence type="ECO:0000256" key="15">
    <source>
        <dbReference type="RuleBase" id="RU000506"/>
    </source>
</evidence>
<dbReference type="GO" id="GO:0005737">
    <property type="term" value="C:cytoplasm"/>
    <property type="evidence" value="ECO:0007669"/>
    <property type="project" value="TreeGrafter"/>
</dbReference>
<feature type="binding site" evidence="13">
    <location>
        <position position="54"/>
    </location>
    <ligand>
        <name>Zn(2+)</name>
        <dbReference type="ChEBI" id="CHEBI:29105"/>
    </ligand>
</feature>
<feature type="binding site" evidence="13">
    <location>
        <position position="51"/>
    </location>
    <ligand>
        <name>Zn(2+)</name>
        <dbReference type="ChEBI" id="CHEBI:29105"/>
    </ligand>
</feature>
<keyword evidence="9 13" id="KW-0862">Zinc</keyword>
<evidence type="ECO:0000256" key="7">
    <source>
        <dbReference type="ARBA" id="ARBA00022695"/>
    </source>
</evidence>
<dbReference type="Proteomes" id="UP000305067">
    <property type="component" value="Unassembled WGS sequence"/>
</dbReference>
<evidence type="ECO:0000256" key="11">
    <source>
        <dbReference type="ARBA" id="ARBA00023277"/>
    </source>
</evidence>
<dbReference type="PANTHER" id="PTHR11943">
    <property type="entry name" value="GALACTOSE-1-PHOSPHATE URIDYLYLTRANSFERASE"/>
    <property type="match status" value="1"/>
</dbReference>
<dbReference type="GO" id="GO:0008270">
    <property type="term" value="F:zinc ion binding"/>
    <property type="evidence" value="ECO:0007669"/>
    <property type="project" value="InterPro"/>
</dbReference>
<dbReference type="STRING" id="1884261.A0A5C3QFB2"/>
<comment type="pathway">
    <text evidence="2 15">Carbohydrate metabolism; galactose metabolism.</text>
</comment>
<dbReference type="OrthoDB" id="418412at2759"/>
<dbReference type="SUPFAM" id="SSF54197">
    <property type="entry name" value="HIT-like"/>
    <property type="match status" value="2"/>
</dbReference>
<protein>
    <recommendedName>
        <fullName evidence="5 15">Galactose-1-phosphate uridylyltransferase</fullName>
        <ecNumber evidence="4 15">2.7.7.12</ecNumber>
    </recommendedName>
</protein>
<dbReference type="AlphaFoldDB" id="A0A5C3QFB2"/>
<dbReference type="NCBIfam" id="TIGR00209">
    <property type="entry name" value="galT_1"/>
    <property type="match status" value="1"/>
</dbReference>
<evidence type="ECO:0000259" key="16">
    <source>
        <dbReference type="Pfam" id="PF01087"/>
    </source>
</evidence>
<sequence length="401" mass="44909">MSNPLLTAPHRRLNPLLNEHVLVSPHRASRPWTGQVEPTQIATQPPFDPACYLCPGNTRSGGKVNEKYEGTWVFENDFASVMPLDGEGVEGDGTYIGGDGLFQAERTTGRCDVVCFHPRHDLTIAQMESKDIRGIVDEWARIYLARGAERGVEYVQIFENKGTMMGCSNPHPHGQVWSLSAVPTLPASELRNMHIWADRRRSQSQSVTSEHPGHKADCLLCNYAAQELRAHASAVERGAEHNESRIVVENEHFVALVPWWATWPFEAMVLPHKKHHHSLLSLSSEERDALADVLNRLTKRYDNLFKCSFAYSMGLHQRPTPTAAELGITTSESEVEVDADYAHLHLHFAPPLLRSATVKKFLVGFELMAEAQRDLTPEQAAARLRACSEVHYLKDEGLKAE</sequence>
<evidence type="ECO:0000256" key="14">
    <source>
        <dbReference type="PIRSR" id="PIRSR000808-4"/>
    </source>
</evidence>
<accession>A0A5C3QFB2</accession>
<evidence type="ECO:0000259" key="17">
    <source>
        <dbReference type="Pfam" id="PF02744"/>
    </source>
</evidence>
<evidence type="ECO:0000256" key="12">
    <source>
        <dbReference type="PIRSR" id="PIRSR000808-1"/>
    </source>
</evidence>
<dbReference type="InterPro" id="IPR019779">
    <property type="entry name" value="GalP_UDPtransf1_His-AS"/>
</dbReference>
<feature type="domain" description="Galactose-1-phosphate uridyl transferase N-terminal" evidence="16">
    <location>
        <begin position="8"/>
        <end position="183"/>
    </location>
</feature>
<feature type="binding site" evidence="14">
    <location>
        <position position="345"/>
    </location>
    <ligand>
        <name>Fe cation</name>
        <dbReference type="ChEBI" id="CHEBI:24875"/>
    </ligand>
</feature>
<dbReference type="UniPathway" id="UPA00214"/>
<dbReference type="InterPro" id="IPR001937">
    <property type="entry name" value="GalP_UDPtransf1"/>
</dbReference>
<feature type="domain" description="Galactose-1-phosphate uridyl transferase C-terminal" evidence="17">
    <location>
        <begin position="238"/>
        <end position="394"/>
    </location>
</feature>
<dbReference type="Gene3D" id="3.30.428.10">
    <property type="entry name" value="HIT-like"/>
    <property type="match status" value="2"/>
</dbReference>
<evidence type="ECO:0000256" key="1">
    <source>
        <dbReference type="ARBA" id="ARBA00001107"/>
    </source>
</evidence>
<evidence type="ECO:0000256" key="4">
    <source>
        <dbReference type="ARBA" id="ARBA00012384"/>
    </source>
</evidence>
<feature type="binding site" evidence="14">
    <location>
        <position position="189"/>
    </location>
    <ligand>
        <name>Fe cation</name>
        <dbReference type="ChEBI" id="CHEBI:24875"/>
    </ligand>
</feature>
<evidence type="ECO:0000313" key="19">
    <source>
        <dbReference type="Proteomes" id="UP000305067"/>
    </source>
</evidence>
<dbReference type="PROSITE" id="PS00117">
    <property type="entry name" value="GAL_P_UDP_TRANSF_I"/>
    <property type="match status" value="1"/>
</dbReference>
<dbReference type="PANTHER" id="PTHR11943:SF1">
    <property type="entry name" value="GALACTOSE-1-PHOSPHATE URIDYLYLTRANSFERASE"/>
    <property type="match status" value="1"/>
</dbReference>
<feature type="binding site" evidence="14">
    <location>
        <position position="347"/>
    </location>
    <ligand>
        <name>Fe cation</name>
        <dbReference type="ChEBI" id="CHEBI:24875"/>
    </ligand>
</feature>
<feature type="binding site" evidence="14">
    <location>
        <position position="316"/>
    </location>
    <ligand>
        <name>Fe cation</name>
        <dbReference type="ChEBI" id="CHEBI:24875"/>
    </ligand>
</feature>
<evidence type="ECO:0000256" key="9">
    <source>
        <dbReference type="ARBA" id="ARBA00022833"/>
    </source>
</evidence>
<feature type="active site" description="Tele-UMP-histidine intermediate" evidence="12">
    <location>
        <position position="173"/>
    </location>
</feature>
<comment type="cofactor">
    <cofactor evidence="14">
        <name>Fe cation</name>
        <dbReference type="ChEBI" id="CHEBI:24875"/>
    </cofactor>
    <text evidence="14">Binds 1 Fe cation per subunit.</text>
</comment>
<evidence type="ECO:0000256" key="10">
    <source>
        <dbReference type="ARBA" id="ARBA00023144"/>
    </source>
</evidence>
<evidence type="ECO:0000256" key="3">
    <source>
        <dbReference type="ARBA" id="ARBA00010951"/>
    </source>
</evidence>
<evidence type="ECO:0000313" key="18">
    <source>
        <dbReference type="EMBL" id="TFL00755.1"/>
    </source>
</evidence>
<dbReference type="CDD" id="cd00608">
    <property type="entry name" value="GalT"/>
    <property type="match status" value="1"/>
</dbReference>
<keyword evidence="11 15" id="KW-0119">Carbohydrate metabolism</keyword>
<name>A0A5C3QFB2_9AGAR</name>
<dbReference type="Pfam" id="PF02744">
    <property type="entry name" value="GalP_UDP_tr_C"/>
    <property type="match status" value="1"/>
</dbReference>
<feature type="binding site" evidence="13">
    <location>
        <position position="120"/>
    </location>
    <ligand>
        <name>Zn(2+)</name>
        <dbReference type="ChEBI" id="CHEBI:29105"/>
    </ligand>
</feature>
<evidence type="ECO:0000256" key="5">
    <source>
        <dbReference type="ARBA" id="ARBA00016340"/>
    </source>
</evidence>
<dbReference type="InterPro" id="IPR005850">
    <property type="entry name" value="GalP_Utransf_C"/>
</dbReference>
<keyword evidence="10 15" id="KW-0299">Galactose metabolism</keyword>
<evidence type="ECO:0000256" key="6">
    <source>
        <dbReference type="ARBA" id="ARBA00022679"/>
    </source>
</evidence>
<keyword evidence="19" id="KW-1185">Reference proteome</keyword>
<dbReference type="GO" id="GO:0033499">
    <property type="term" value="P:galactose catabolic process via UDP-galactose, Leloir pathway"/>
    <property type="evidence" value="ECO:0007669"/>
    <property type="project" value="TreeGrafter"/>
</dbReference>
<evidence type="ECO:0000256" key="13">
    <source>
        <dbReference type="PIRSR" id="PIRSR000808-3"/>
    </source>
</evidence>
<comment type="catalytic activity">
    <reaction evidence="1 15">
        <text>alpha-D-galactose 1-phosphate + UDP-alpha-D-glucose = alpha-D-glucose 1-phosphate + UDP-alpha-D-galactose</text>
        <dbReference type="Rhea" id="RHEA:13989"/>
        <dbReference type="ChEBI" id="CHEBI:58336"/>
        <dbReference type="ChEBI" id="CHEBI:58601"/>
        <dbReference type="ChEBI" id="CHEBI:58885"/>
        <dbReference type="ChEBI" id="CHEBI:66914"/>
        <dbReference type="EC" id="2.7.7.12"/>
    </reaction>
</comment>
<dbReference type="GO" id="GO:0008108">
    <property type="term" value="F:UDP-glucose:hexose-1-phosphate uridylyltransferase activity"/>
    <property type="evidence" value="ECO:0007669"/>
    <property type="project" value="UniProtKB-EC"/>
</dbReference>
<organism evidence="18 19">
    <name type="scientific">Pterulicium gracile</name>
    <dbReference type="NCBI Taxonomy" id="1884261"/>
    <lineage>
        <taxon>Eukaryota</taxon>
        <taxon>Fungi</taxon>
        <taxon>Dikarya</taxon>
        <taxon>Basidiomycota</taxon>
        <taxon>Agaricomycotina</taxon>
        <taxon>Agaricomycetes</taxon>
        <taxon>Agaricomycetidae</taxon>
        <taxon>Agaricales</taxon>
        <taxon>Pleurotineae</taxon>
        <taxon>Pterulaceae</taxon>
        <taxon>Pterulicium</taxon>
    </lineage>
</organism>
<evidence type="ECO:0000256" key="8">
    <source>
        <dbReference type="ARBA" id="ARBA00022723"/>
    </source>
</evidence>
<comment type="similarity">
    <text evidence="3 15">Belongs to the galactose-1-phosphate uridylyltransferase type 1 family.</text>
</comment>
<proteinExistence type="inferred from homology"/>
<dbReference type="InterPro" id="IPR036265">
    <property type="entry name" value="HIT-like_sf"/>
</dbReference>
<dbReference type="Pfam" id="PF01087">
    <property type="entry name" value="GalP_UDP_transf"/>
    <property type="match status" value="1"/>
</dbReference>
<reference evidence="18 19" key="1">
    <citation type="journal article" date="2019" name="Nat. Ecol. Evol.">
        <title>Megaphylogeny resolves global patterns of mushroom evolution.</title>
        <authorList>
            <person name="Varga T."/>
            <person name="Krizsan K."/>
            <person name="Foldi C."/>
            <person name="Dima B."/>
            <person name="Sanchez-Garcia M."/>
            <person name="Sanchez-Ramirez S."/>
            <person name="Szollosi G.J."/>
            <person name="Szarkandi J.G."/>
            <person name="Papp V."/>
            <person name="Albert L."/>
            <person name="Andreopoulos W."/>
            <person name="Angelini C."/>
            <person name="Antonin V."/>
            <person name="Barry K.W."/>
            <person name="Bougher N.L."/>
            <person name="Buchanan P."/>
            <person name="Buyck B."/>
            <person name="Bense V."/>
            <person name="Catcheside P."/>
            <person name="Chovatia M."/>
            <person name="Cooper J."/>
            <person name="Damon W."/>
            <person name="Desjardin D."/>
            <person name="Finy P."/>
            <person name="Geml J."/>
            <person name="Haridas S."/>
            <person name="Hughes K."/>
            <person name="Justo A."/>
            <person name="Karasinski D."/>
            <person name="Kautmanova I."/>
            <person name="Kiss B."/>
            <person name="Kocsube S."/>
            <person name="Kotiranta H."/>
            <person name="LaButti K.M."/>
            <person name="Lechner B.E."/>
            <person name="Liimatainen K."/>
            <person name="Lipzen A."/>
            <person name="Lukacs Z."/>
            <person name="Mihaltcheva S."/>
            <person name="Morgado L.N."/>
            <person name="Niskanen T."/>
            <person name="Noordeloos M.E."/>
            <person name="Ohm R.A."/>
            <person name="Ortiz-Santana B."/>
            <person name="Ovrebo C."/>
            <person name="Racz N."/>
            <person name="Riley R."/>
            <person name="Savchenko A."/>
            <person name="Shiryaev A."/>
            <person name="Soop K."/>
            <person name="Spirin V."/>
            <person name="Szebenyi C."/>
            <person name="Tomsovsky M."/>
            <person name="Tulloss R.E."/>
            <person name="Uehling J."/>
            <person name="Grigoriev I.V."/>
            <person name="Vagvolgyi C."/>
            <person name="Papp T."/>
            <person name="Martin F.M."/>
            <person name="Miettinen O."/>
            <person name="Hibbett D.S."/>
            <person name="Nagy L.G."/>
        </authorList>
    </citation>
    <scope>NUCLEOTIDE SEQUENCE [LARGE SCALE GENOMIC DNA]</scope>
    <source>
        <strain evidence="18 19">CBS 309.79</strain>
    </source>
</reference>
<dbReference type="InterPro" id="IPR005849">
    <property type="entry name" value="GalP_Utransf_N"/>
</dbReference>
<gene>
    <name evidence="18" type="ORF">BDV98DRAFT_568657</name>
</gene>
<dbReference type="PIRSF" id="PIRSF000808">
    <property type="entry name" value="GalT"/>
    <property type="match status" value="1"/>
</dbReference>
<keyword evidence="6 15" id="KW-0808">Transferase</keyword>
<keyword evidence="7 15" id="KW-0548">Nucleotidyltransferase</keyword>
<dbReference type="EC" id="2.7.7.12" evidence="4 15"/>